<evidence type="ECO:0000256" key="4">
    <source>
        <dbReference type="ARBA" id="ARBA00022553"/>
    </source>
</evidence>
<dbReference type="InterPro" id="IPR020845">
    <property type="entry name" value="AMP-binding_CS"/>
</dbReference>
<dbReference type="CDD" id="cd12117">
    <property type="entry name" value="A_NRPS_Srf_like"/>
    <property type="match status" value="1"/>
</dbReference>
<sequence>MEIRLFIKRLREEGVMLKLNNNQLEIVLLNNHIEDETLELLKKHKQDIIAYFSAILSKNNVDEIQPVKEASSYPLTASQHRFWMVSQIEATSLAYNMPVALQLKGKLDLLKFEESFLFLINRHEALRTSFELNEAGEVNQFITSMDDLDFSLNYVDLSSSTEKEKAIADYLAKENGIAFNLEKAPLVRVSLLKSGEQEYVFFMTMHHIIGDGWSSELLVKEMVTIYNSLIQLKEINLPELRIQYKDYAGWLNQESQQEHYKASETYWLNQFSGSLPVIELPESRKRPLVKTYNGDFVNYQFSNAFLEKVTAFSQKHDVTLFITLMAGINTLLSRYTGQQDIIIGSPIAGREHPDLENQIGVYLNTLALRTQVDKDFNFMDLLRHEKEVILGAYEHQSYPFDELVDKLKLKRDNSRSTLFDVMVVLQSQSKLNNFKSVKLEGLEFKEYQLNDKTSKFDFIFSFTETDTLSMEINYNTDIYDLSFVDKIAIHFEQLLSRMIDQPETKIQHIDYLDTEEKQHLLVDFNNTMIAYPRDKTIVSLFEEQAEKTPDHIAVVFEGKEMTYKQLNEEANELGYYLRDNYQIQPDDFVGIKLGRSEKLIISILGILKSGGAYVPIDANYPQERIKYIEEDTHCKIIIDESEWNIFKSSKVENKKGNLPLVNSPKDLAYVIYTSGTTGNPKGVMVEHRSVVRLVKPGSYFPLDENKVLLSTGAVSFDATIIEFFGTLLNGAKLIIAKQESLLETSTLKNIIKSNKVNCLWMTASWFSQVADSDINVFDTIDHLIAGGDVVSPVHTKKLFDAFKSIKMTNGYGPTENTTFSLTHEIKKSDTTSIPIGKPIENSTAYILDEQLQPVPVGVSGTLYVAGDGLSRGYLNKPELTAEKFIVNPFVQGTKMYNTGDLAKWLPDGDVIYLGRNDDQVKIRGHRIELGEIERNIADIEEISQSVVVINEKDGDKIIVAYYVSDKKTDKKEIQECLSKKLPDYMLPGYYIQIDSIPLTSNGKADKNALPAVTYTDLIQTEYVEPETEIEIKLATIWMEVLTIEKVGVTDNFFEIGGHSIKAMKLISKIKEEFEVNFKISEIFINPTLLSQAQLIASLEIDLSNTIPVFPEEPSYPVSFAQRRLLPLSQIEESSVAYNIPTTLVLKGDYDPDFFIQALHAVVERHEILRTVFKEDLDGNFSQCVKSPEELGIKVSSYDFTQSEKPYNEVFDYVYKDSVKPFDIKNGPLVRFALLKVDENTFVFYSNLHHIIFDGWSYKVLKSDVMAFYNAFRNSEKPMLSDLRIQYKDFAIWQLNTVKGDDYANQKTFWKNQFEGEIPQLNLSFANNRPNLKTYNGSLLTYIIDGNAFENFIKLTKTTGTTPFLNLLGIAAMVLYRNSLQKEIIIGSPVSGRIHPDLDNQVGFYVNTLPLKIFLDEEKPYQNFVETIKENVLACFDNQSYPFDVLLEDLDQGRDLSRSPLFDVMLTLNEYEEINENLIRSGQCIEEEATSKYDLLFEFDLFENNLQCRFTYNTDLFEKDTIEKLISDFKKLLENVSDDQSLTLNDCLNLIISEKELLEQEDFLNAIISEISEEF</sequence>
<dbReference type="PRINTS" id="PR00154">
    <property type="entry name" value="AMPBINDING"/>
</dbReference>
<feature type="domain" description="Carrier" evidence="5">
    <location>
        <begin position="1024"/>
        <end position="1099"/>
    </location>
</feature>
<comment type="cofactor">
    <cofactor evidence="1">
        <name>pantetheine 4'-phosphate</name>
        <dbReference type="ChEBI" id="CHEBI:47942"/>
    </cofactor>
</comment>
<dbReference type="PROSITE" id="PS50075">
    <property type="entry name" value="CARRIER"/>
    <property type="match status" value="1"/>
</dbReference>
<dbReference type="GO" id="GO:0003824">
    <property type="term" value="F:catalytic activity"/>
    <property type="evidence" value="ECO:0007669"/>
    <property type="project" value="InterPro"/>
</dbReference>
<dbReference type="InterPro" id="IPR025110">
    <property type="entry name" value="AMP-bd_C"/>
</dbReference>
<name>A0A9X2ZEF3_9FLAO</name>
<dbReference type="EMBL" id="JAOZEW010000008">
    <property type="protein sequence ID" value="MCV9927840.1"/>
    <property type="molecule type" value="Genomic_DNA"/>
</dbReference>
<dbReference type="SUPFAM" id="SSF52777">
    <property type="entry name" value="CoA-dependent acyltransferases"/>
    <property type="match status" value="4"/>
</dbReference>
<dbReference type="InterPro" id="IPR045851">
    <property type="entry name" value="AMP-bd_C_sf"/>
</dbReference>
<dbReference type="Gene3D" id="3.30.300.30">
    <property type="match status" value="1"/>
</dbReference>
<dbReference type="InterPro" id="IPR041464">
    <property type="entry name" value="TubC_N"/>
</dbReference>
<dbReference type="InterPro" id="IPR010071">
    <property type="entry name" value="AA_adenyl_dom"/>
</dbReference>
<organism evidence="6 7">
    <name type="scientific">Flavobacterium shii</name>
    <dbReference type="NCBI Taxonomy" id="2987687"/>
    <lineage>
        <taxon>Bacteria</taxon>
        <taxon>Pseudomonadati</taxon>
        <taxon>Bacteroidota</taxon>
        <taxon>Flavobacteriia</taxon>
        <taxon>Flavobacteriales</taxon>
        <taxon>Flavobacteriaceae</taxon>
        <taxon>Flavobacterium</taxon>
    </lineage>
</organism>
<comment type="caution">
    <text evidence="6">The sequence shown here is derived from an EMBL/GenBank/DDBJ whole genome shotgun (WGS) entry which is preliminary data.</text>
</comment>
<dbReference type="CDD" id="cd19531">
    <property type="entry name" value="LCL_NRPS-like"/>
    <property type="match status" value="2"/>
</dbReference>
<dbReference type="FunFam" id="3.40.50.980:FF:000001">
    <property type="entry name" value="Non-ribosomal peptide synthetase"/>
    <property type="match status" value="1"/>
</dbReference>
<evidence type="ECO:0000313" key="6">
    <source>
        <dbReference type="EMBL" id="MCV9927840.1"/>
    </source>
</evidence>
<dbReference type="InterPro" id="IPR006162">
    <property type="entry name" value="Ppantetheine_attach_site"/>
</dbReference>
<proteinExistence type="inferred from homology"/>
<dbReference type="GO" id="GO:0005737">
    <property type="term" value="C:cytoplasm"/>
    <property type="evidence" value="ECO:0007669"/>
    <property type="project" value="TreeGrafter"/>
</dbReference>
<dbReference type="PROSITE" id="PS00455">
    <property type="entry name" value="AMP_BINDING"/>
    <property type="match status" value="1"/>
</dbReference>
<dbReference type="NCBIfam" id="TIGR01733">
    <property type="entry name" value="AA-adenyl-dom"/>
    <property type="match status" value="1"/>
</dbReference>
<keyword evidence="4" id="KW-0597">Phosphoprotein</keyword>
<dbReference type="InterPro" id="IPR009081">
    <property type="entry name" value="PP-bd_ACP"/>
</dbReference>
<dbReference type="RefSeq" id="WP_264205971.1">
    <property type="nucleotide sequence ID" value="NZ_JAOZEW010000008.1"/>
</dbReference>
<accession>A0A9X2ZEF3</accession>
<evidence type="ECO:0000313" key="7">
    <source>
        <dbReference type="Proteomes" id="UP001151079"/>
    </source>
</evidence>
<dbReference type="GO" id="GO:0031177">
    <property type="term" value="F:phosphopantetheine binding"/>
    <property type="evidence" value="ECO:0007669"/>
    <property type="project" value="TreeGrafter"/>
</dbReference>
<dbReference type="Gene3D" id="2.30.38.10">
    <property type="entry name" value="Luciferase, Domain 3"/>
    <property type="match status" value="1"/>
</dbReference>
<dbReference type="PANTHER" id="PTHR45527:SF1">
    <property type="entry name" value="FATTY ACID SYNTHASE"/>
    <property type="match status" value="1"/>
</dbReference>
<dbReference type="Pfam" id="PF00501">
    <property type="entry name" value="AMP-binding"/>
    <property type="match status" value="1"/>
</dbReference>
<dbReference type="SUPFAM" id="SSF47336">
    <property type="entry name" value="ACP-like"/>
    <property type="match status" value="1"/>
</dbReference>
<dbReference type="FunFam" id="1.10.1200.10:FF:000005">
    <property type="entry name" value="Nonribosomal peptide synthetase 1"/>
    <property type="match status" value="1"/>
</dbReference>
<dbReference type="GO" id="GO:0043041">
    <property type="term" value="P:amino acid activation for nonribosomal peptide biosynthetic process"/>
    <property type="evidence" value="ECO:0007669"/>
    <property type="project" value="TreeGrafter"/>
</dbReference>
<dbReference type="SUPFAM" id="SSF56801">
    <property type="entry name" value="Acetyl-CoA synthetase-like"/>
    <property type="match status" value="1"/>
</dbReference>
<dbReference type="InterPro" id="IPR000873">
    <property type="entry name" value="AMP-dep_synth/lig_dom"/>
</dbReference>
<dbReference type="GO" id="GO:0044550">
    <property type="term" value="P:secondary metabolite biosynthetic process"/>
    <property type="evidence" value="ECO:0007669"/>
    <property type="project" value="TreeGrafter"/>
</dbReference>
<evidence type="ECO:0000256" key="2">
    <source>
        <dbReference type="ARBA" id="ARBA00006432"/>
    </source>
</evidence>
<keyword evidence="7" id="KW-1185">Reference proteome</keyword>
<dbReference type="Pfam" id="PF00550">
    <property type="entry name" value="PP-binding"/>
    <property type="match status" value="1"/>
</dbReference>
<dbReference type="PANTHER" id="PTHR45527">
    <property type="entry name" value="NONRIBOSOMAL PEPTIDE SYNTHETASE"/>
    <property type="match status" value="1"/>
</dbReference>
<reference evidence="6" key="1">
    <citation type="submission" date="2022-10" db="EMBL/GenBank/DDBJ databases">
        <title>Two novel species of Flavobacterium.</title>
        <authorList>
            <person name="Liu Q."/>
            <person name="Xin Y.-H."/>
        </authorList>
    </citation>
    <scope>NUCLEOTIDE SEQUENCE</scope>
    <source>
        <strain evidence="6">LS1R49</strain>
    </source>
</reference>
<dbReference type="InterPro" id="IPR023213">
    <property type="entry name" value="CAT-like_dom_sf"/>
</dbReference>
<dbReference type="Pfam" id="PF00668">
    <property type="entry name" value="Condensation"/>
    <property type="match status" value="2"/>
</dbReference>
<dbReference type="Proteomes" id="UP001151079">
    <property type="component" value="Unassembled WGS sequence"/>
</dbReference>
<dbReference type="InterPro" id="IPR001242">
    <property type="entry name" value="Condensation_dom"/>
</dbReference>
<evidence type="ECO:0000259" key="5">
    <source>
        <dbReference type="PROSITE" id="PS50075"/>
    </source>
</evidence>
<evidence type="ECO:0000256" key="1">
    <source>
        <dbReference type="ARBA" id="ARBA00001957"/>
    </source>
</evidence>
<keyword evidence="3" id="KW-0596">Phosphopantetheine</keyword>
<dbReference type="Pfam" id="PF13193">
    <property type="entry name" value="AMP-binding_C"/>
    <property type="match status" value="1"/>
</dbReference>
<dbReference type="Gene3D" id="3.40.50.980">
    <property type="match status" value="2"/>
</dbReference>
<dbReference type="PROSITE" id="PS00012">
    <property type="entry name" value="PHOSPHOPANTETHEINE"/>
    <property type="match status" value="1"/>
</dbReference>
<dbReference type="InterPro" id="IPR020459">
    <property type="entry name" value="AMP-binding"/>
</dbReference>
<dbReference type="Pfam" id="PF18563">
    <property type="entry name" value="TubC_N"/>
    <property type="match status" value="1"/>
</dbReference>
<protein>
    <submittedName>
        <fullName evidence="6">Amino acid adenylation domain-containing protein</fullName>
    </submittedName>
</protein>
<dbReference type="Gene3D" id="3.30.559.10">
    <property type="entry name" value="Chloramphenicol acetyltransferase-like domain"/>
    <property type="match status" value="2"/>
</dbReference>
<dbReference type="InterPro" id="IPR036736">
    <property type="entry name" value="ACP-like_sf"/>
</dbReference>
<dbReference type="FunFam" id="2.30.38.10:FF:000001">
    <property type="entry name" value="Non-ribosomal peptide synthetase PvdI"/>
    <property type="match status" value="1"/>
</dbReference>
<dbReference type="Gene3D" id="1.10.1200.10">
    <property type="entry name" value="ACP-like"/>
    <property type="match status" value="1"/>
</dbReference>
<evidence type="ECO:0000256" key="3">
    <source>
        <dbReference type="ARBA" id="ARBA00022450"/>
    </source>
</evidence>
<dbReference type="Gene3D" id="3.30.559.30">
    <property type="entry name" value="Nonribosomal peptide synthetase, condensation domain"/>
    <property type="match status" value="2"/>
</dbReference>
<gene>
    <name evidence="6" type="ORF">OIU83_09265</name>
</gene>
<dbReference type="FunFam" id="3.30.300.30:FF:000010">
    <property type="entry name" value="Enterobactin synthetase component F"/>
    <property type="match status" value="1"/>
</dbReference>
<comment type="similarity">
    <text evidence="2">Belongs to the ATP-dependent AMP-binding enzyme family.</text>
</comment>